<organism evidence="7 8">
    <name type="scientific">Mycobacterium pinniadriaticum</name>
    <dbReference type="NCBI Taxonomy" id="2994102"/>
    <lineage>
        <taxon>Bacteria</taxon>
        <taxon>Bacillati</taxon>
        <taxon>Actinomycetota</taxon>
        <taxon>Actinomycetes</taxon>
        <taxon>Mycobacteriales</taxon>
        <taxon>Mycobacteriaceae</taxon>
        <taxon>Mycobacterium</taxon>
    </lineage>
</organism>
<evidence type="ECO:0000256" key="5">
    <source>
        <dbReference type="ARBA" id="ARBA00023004"/>
    </source>
</evidence>
<dbReference type="RefSeq" id="WP_265994533.1">
    <property type="nucleotide sequence ID" value="NZ_JAPJDN010000001.1"/>
</dbReference>
<evidence type="ECO:0000256" key="4">
    <source>
        <dbReference type="ARBA" id="ARBA00023002"/>
    </source>
</evidence>
<keyword evidence="3" id="KW-0479">Metal-binding</keyword>
<keyword evidence="6" id="KW-0503">Monooxygenase</keyword>
<comment type="similarity">
    <text evidence="1">Belongs to the cytochrome P450 family.</text>
</comment>
<dbReference type="EMBL" id="JAPJDO010000001">
    <property type="protein sequence ID" value="MCX2935389.1"/>
    <property type="molecule type" value="Genomic_DNA"/>
</dbReference>
<keyword evidence="2" id="KW-0349">Heme</keyword>
<evidence type="ECO:0000313" key="8">
    <source>
        <dbReference type="Proteomes" id="UP001300745"/>
    </source>
</evidence>
<gene>
    <name evidence="7" type="ORF">ORI27_01640</name>
</gene>
<dbReference type="InterPro" id="IPR036396">
    <property type="entry name" value="Cyt_P450_sf"/>
</dbReference>
<reference evidence="7 8" key="1">
    <citation type="submission" date="2022-11" db="EMBL/GenBank/DDBJ databases">
        <title>Mycobacterium sp. nov.</title>
        <authorList>
            <person name="Papic B."/>
            <person name="Spicic S."/>
            <person name="Duvnjak S."/>
        </authorList>
    </citation>
    <scope>NUCLEOTIDE SEQUENCE [LARGE SCALE GENOMIC DNA]</scope>
    <source>
        <strain evidence="7 8">CVI_P4</strain>
    </source>
</reference>
<dbReference type="Pfam" id="PF00067">
    <property type="entry name" value="p450"/>
    <property type="match status" value="1"/>
</dbReference>
<dbReference type="PANTHER" id="PTHR46696:SF3">
    <property type="entry name" value="PULCHERRIMINIC ACID SYNTHASE"/>
    <property type="match status" value="1"/>
</dbReference>
<keyword evidence="5" id="KW-0408">Iron</keyword>
<dbReference type="Gene3D" id="1.10.630.10">
    <property type="entry name" value="Cytochrome P450"/>
    <property type="match status" value="1"/>
</dbReference>
<evidence type="ECO:0000256" key="3">
    <source>
        <dbReference type="ARBA" id="ARBA00022723"/>
    </source>
</evidence>
<proteinExistence type="inferred from homology"/>
<dbReference type="PANTHER" id="PTHR46696">
    <property type="entry name" value="P450, PUTATIVE (EUROFUNG)-RELATED"/>
    <property type="match status" value="1"/>
</dbReference>
<accession>A0ABT3S7B8</accession>
<protein>
    <submittedName>
        <fullName evidence="7">Cytochrome P450</fullName>
    </submittedName>
</protein>
<evidence type="ECO:0000256" key="1">
    <source>
        <dbReference type="ARBA" id="ARBA00010617"/>
    </source>
</evidence>
<dbReference type="CDD" id="cd20629">
    <property type="entry name" value="P450_pinF1-like"/>
    <property type="match status" value="1"/>
</dbReference>
<dbReference type="PRINTS" id="PR00359">
    <property type="entry name" value="BP450"/>
</dbReference>
<sequence>MGSQTQDAAVPQLPADYLRDPYPFFAEMRRGAGIFRGTVIDHSKTPESLRPKNEYAAVSFDAVNTVFRDGKAFNSKIYDSTIGLFIGPTILAMEGKVHWEHRNLVSAAFKSKSLSRWEPEVVRPIVNGLIDELIDEGHADLVKAFTFEFPTRVITRLLGLPEEDLPTFRRRAVQLISYAVNYEKAFEASAALKDYFLEQIDKRRSKPTEDIIGDLVTAEIDGEKLTDEAIYSFLRLLLPAGLETTYRSSGNLLYLLLTHPEQMAAVQADRDLIRPAIEEGLRFETPLTTVQRFATEDSELEGVAIPAGSVVDVCIGSANRDESRWERPEEFDIFRKHMPHISFAAGEHTCMGLHLARMETRVAVESLLDRLSNITLLDEGDPHIQGQPFRSPTSLPVTFDAVR</sequence>
<dbReference type="SUPFAM" id="SSF48264">
    <property type="entry name" value="Cytochrome P450"/>
    <property type="match status" value="1"/>
</dbReference>
<evidence type="ECO:0000256" key="6">
    <source>
        <dbReference type="ARBA" id="ARBA00023033"/>
    </source>
</evidence>
<dbReference type="InterPro" id="IPR001128">
    <property type="entry name" value="Cyt_P450"/>
</dbReference>
<comment type="caution">
    <text evidence="7">The sequence shown here is derived from an EMBL/GenBank/DDBJ whole genome shotgun (WGS) entry which is preliminary data.</text>
</comment>
<keyword evidence="8" id="KW-1185">Reference proteome</keyword>
<keyword evidence="4" id="KW-0560">Oxidoreductase</keyword>
<dbReference type="InterPro" id="IPR002397">
    <property type="entry name" value="Cyt_P450_B"/>
</dbReference>
<name>A0ABT3S7B8_9MYCO</name>
<evidence type="ECO:0000313" key="7">
    <source>
        <dbReference type="EMBL" id="MCX2935389.1"/>
    </source>
</evidence>
<evidence type="ECO:0000256" key="2">
    <source>
        <dbReference type="ARBA" id="ARBA00022617"/>
    </source>
</evidence>
<dbReference type="Proteomes" id="UP001300745">
    <property type="component" value="Unassembled WGS sequence"/>
</dbReference>